<evidence type="ECO:0000256" key="2">
    <source>
        <dbReference type="ARBA" id="ARBA00022692"/>
    </source>
</evidence>
<keyword evidence="8" id="KW-1185">Reference proteome</keyword>
<dbReference type="InterPro" id="IPR052946">
    <property type="entry name" value="Alkaline_pH_Ca-Antiporter"/>
</dbReference>
<sequence length="370" mass="39345">MATAKAEGAIVVAIAAAAFVYSMDKDWLQGQPILVFAIQFIVLFAVMIWAAFAAVRHADSLAEMLGEPYGTLILTLSVICIEVSVISAVMLAGDSSPTLARDTMLAVLMIVLNAMVGISLLIGGRKYRQQNYNLEGARTFLSVLITLVTISLVLPTFTVSTDDPSLTPQQAMLFSAATIVLYGAFLTIQTVRHRTFFMEPGSLGTDMVPEHGKHPEGITTRSLAYHACLLLVTLVTIVLLAKKFGILVEGAIELFHAPPALGGVVIALLVLAPEGLAAFKAASSNHLQRAVNICLGSALATISLTVPAVVIIALYTGTHLVLGLERAELVMLTLTAVISIMTFSGPRTNVLQGVVLLTIFAVYIILIFDP</sequence>
<dbReference type="PANTHER" id="PTHR37958">
    <property type="entry name" value="SODIUM-POTASSIUM/PROTON ANTIPORTER CHAA"/>
    <property type="match status" value="1"/>
</dbReference>
<keyword evidence="2 5" id="KW-0812">Transmembrane</keyword>
<gene>
    <name evidence="7" type="ORF">V3328_23140</name>
</gene>
<protein>
    <submittedName>
        <fullName evidence="7">Calcium:proton antiporter</fullName>
    </submittedName>
</protein>
<feature type="domain" description="Sodium/calcium exchanger membrane region" evidence="6">
    <location>
        <begin position="227"/>
        <end position="367"/>
    </location>
</feature>
<feature type="transmembrane region" description="Helical" evidence="5">
    <location>
        <begin position="72"/>
        <end position="92"/>
    </location>
</feature>
<evidence type="ECO:0000313" key="8">
    <source>
        <dbReference type="Proteomes" id="UP001378188"/>
    </source>
</evidence>
<evidence type="ECO:0000256" key="3">
    <source>
        <dbReference type="ARBA" id="ARBA00022989"/>
    </source>
</evidence>
<accession>A0AAW9RPY5</accession>
<dbReference type="EMBL" id="JAZHOF010000011">
    <property type="protein sequence ID" value="MEJ8574397.1"/>
    <property type="molecule type" value="Genomic_DNA"/>
</dbReference>
<dbReference type="GO" id="GO:0015386">
    <property type="term" value="F:potassium:proton antiporter activity"/>
    <property type="evidence" value="ECO:0007669"/>
    <property type="project" value="TreeGrafter"/>
</dbReference>
<evidence type="ECO:0000256" key="1">
    <source>
        <dbReference type="ARBA" id="ARBA00004141"/>
    </source>
</evidence>
<keyword evidence="4 5" id="KW-0472">Membrane</keyword>
<proteinExistence type="predicted"/>
<feature type="transmembrane region" description="Helical" evidence="5">
    <location>
        <begin position="261"/>
        <end position="279"/>
    </location>
</feature>
<feature type="transmembrane region" description="Helical" evidence="5">
    <location>
        <begin position="104"/>
        <end position="124"/>
    </location>
</feature>
<feature type="transmembrane region" description="Helical" evidence="5">
    <location>
        <begin position="350"/>
        <end position="368"/>
    </location>
</feature>
<dbReference type="Proteomes" id="UP001378188">
    <property type="component" value="Unassembled WGS sequence"/>
</dbReference>
<evidence type="ECO:0000256" key="5">
    <source>
        <dbReference type="SAM" id="Phobius"/>
    </source>
</evidence>
<dbReference type="GO" id="GO:0005886">
    <property type="term" value="C:plasma membrane"/>
    <property type="evidence" value="ECO:0007669"/>
    <property type="project" value="TreeGrafter"/>
</dbReference>
<feature type="domain" description="Sodium/calcium exchanger membrane region" evidence="6">
    <location>
        <begin position="37"/>
        <end position="190"/>
    </location>
</feature>
<dbReference type="GO" id="GO:0015385">
    <property type="term" value="F:sodium:proton antiporter activity"/>
    <property type="evidence" value="ECO:0007669"/>
    <property type="project" value="TreeGrafter"/>
</dbReference>
<keyword evidence="3 5" id="KW-1133">Transmembrane helix</keyword>
<reference evidence="7 8" key="1">
    <citation type="submission" date="2024-02" db="EMBL/GenBank/DDBJ databases">
        <title>Genome analysis and characterization of Microbaculum marinisediminis sp. nov., isolated from marine sediment.</title>
        <authorList>
            <person name="Du Z.-J."/>
            <person name="Ye Y.-Q."/>
            <person name="Zhang Z.-R."/>
            <person name="Yuan S.-M."/>
            <person name="Zhang X.-Y."/>
        </authorList>
    </citation>
    <scope>NUCLEOTIDE SEQUENCE [LARGE SCALE GENOMIC DNA]</scope>
    <source>
        <strain evidence="7 8">SDUM1044001</strain>
    </source>
</reference>
<name>A0AAW9RPY5_9HYPH</name>
<comment type="caution">
    <text evidence="7">The sequence shown here is derived from an EMBL/GenBank/DDBJ whole genome shotgun (WGS) entry which is preliminary data.</text>
</comment>
<evidence type="ECO:0000259" key="6">
    <source>
        <dbReference type="Pfam" id="PF01699"/>
    </source>
</evidence>
<feature type="transmembrane region" description="Helical" evidence="5">
    <location>
        <begin position="32"/>
        <end position="52"/>
    </location>
</feature>
<feature type="transmembrane region" description="Helical" evidence="5">
    <location>
        <begin position="223"/>
        <end position="241"/>
    </location>
</feature>
<dbReference type="Pfam" id="PF01699">
    <property type="entry name" value="Na_Ca_ex"/>
    <property type="match status" value="2"/>
</dbReference>
<dbReference type="InterPro" id="IPR004837">
    <property type="entry name" value="NaCa_Exmemb"/>
</dbReference>
<feature type="transmembrane region" description="Helical" evidence="5">
    <location>
        <begin position="327"/>
        <end position="343"/>
    </location>
</feature>
<evidence type="ECO:0000256" key="4">
    <source>
        <dbReference type="ARBA" id="ARBA00023136"/>
    </source>
</evidence>
<feature type="transmembrane region" description="Helical" evidence="5">
    <location>
        <begin position="291"/>
        <end position="315"/>
    </location>
</feature>
<dbReference type="RefSeq" id="WP_340332093.1">
    <property type="nucleotide sequence ID" value="NZ_JAZHOF010000011.1"/>
</dbReference>
<organism evidence="7 8">
    <name type="scientific">Microbaculum marinum</name>
    <dbReference type="NCBI Taxonomy" id="1764581"/>
    <lineage>
        <taxon>Bacteria</taxon>
        <taxon>Pseudomonadati</taxon>
        <taxon>Pseudomonadota</taxon>
        <taxon>Alphaproteobacteria</taxon>
        <taxon>Hyphomicrobiales</taxon>
        <taxon>Tepidamorphaceae</taxon>
        <taxon>Microbaculum</taxon>
    </lineage>
</organism>
<dbReference type="AlphaFoldDB" id="A0AAW9RPY5"/>
<comment type="subcellular location">
    <subcellularLocation>
        <location evidence="1">Membrane</location>
        <topology evidence="1">Multi-pass membrane protein</topology>
    </subcellularLocation>
</comment>
<feature type="transmembrane region" description="Helical" evidence="5">
    <location>
        <begin position="136"/>
        <end position="159"/>
    </location>
</feature>
<dbReference type="PANTHER" id="PTHR37958:SF1">
    <property type="entry name" value="SODIUM-POTASSIUM_PROTON ANTIPORTER CHAA"/>
    <property type="match status" value="1"/>
</dbReference>
<evidence type="ECO:0000313" key="7">
    <source>
        <dbReference type="EMBL" id="MEJ8574397.1"/>
    </source>
</evidence>
<feature type="transmembrane region" description="Helical" evidence="5">
    <location>
        <begin position="171"/>
        <end position="188"/>
    </location>
</feature>